<keyword evidence="3" id="KW-1185">Reference proteome</keyword>
<dbReference type="EMBL" id="JAKIJS010000001">
    <property type="protein sequence ID" value="MCF6136557.1"/>
    <property type="molecule type" value="Genomic_DNA"/>
</dbReference>
<evidence type="ECO:0000256" key="1">
    <source>
        <dbReference type="SAM" id="Phobius"/>
    </source>
</evidence>
<name>A0ABS9GUP9_9BACL</name>
<dbReference type="Proteomes" id="UP001649381">
    <property type="component" value="Unassembled WGS sequence"/>
</dbReference>
<feature type="transmembrane region" description="Helical" evidence="1">
    <location>
        <begin position="32"/>
        <end position="53"/>
    </location>
</feature>
<keyword evidence="1" id="KW-0812">Transmembrane</keyword>
<organism evidence="2 3">
    <name type="scientific">Pseudalkalibacillus berkeleyi</name>
    <dbReference type="NCBI Taxonomy" id="1069813"/>
    <lineage>
        <taxon>Bacteria</taxon>
        <taxon>Bacillati</taxon>
        <taxon>Bacillota</taxon>
        <taxon>Bacilli</taxon>
        <taxon>Bacillales</taxon>
        <taxon>Fictibacillaceae</taxon>
        <taxon>Pseudalkalibacillus</taxon>
    </lineage>
</organism>
<reference evidence="2 3" key="1">
    <citation type="submission" date="2022-01" db="EMBL/GenBank/DDBJ databases">
        <title>Alkalihalobacillus sp. EGI L200015, a novel bacterium isolated from a salt lake sediment.</title>
        <authorList>
            <person name="Gao L."/>
            <person name="Fang B.-Z."/>
            <person name="Li W.-J."/>
        </authorList>
    </citation>
    <scope>NUCLEOTIDE SEQUENCE [LARGE SCALE GENOMIC DNA]</scope>
    <source>
        <strain evidence="2 3">KCTC 12718</strain>
    </source>
</reference>
<feature type="transmembrane region" description="Helical" evidence="1">
    <location>
        <begin position="7"/>
        <end position="26"/>
    </location>
</feature>
<evidence type="ECO:0000313" key="2">
    <source>
        <dbReference type="EMBL" id="MCF6136557.1"/>
    </source>
</evidence>
<accession>A0ABS9GUP9</accession>
<comment type="caution">
    <text evidence="2">The sequence shown here is derived from an EMBL/GenBank/DDBJ whole genome shotgun (WGS) entry which is preliminary data.</text>
</comment>
<protein>
    <submittedName>
        <fullName evidence="2">Uncharacterized protein</fullName>
    </submittedName>
</protein>
<keyword evidence="1" id="KW-1133">Transmembrane helix</keyword>
<proteinExistence type="predicted"/>
<sequence>MFLKFMRFISIFMLTGFALAFFTGRYTNLLPFFLYGGLFFLLFAVGYIIMHYVRRIRAMIKN</sequence>
<evidence type="ECO:0000313" key="3">
    <source>
        <dbReference type="Proteomes" id="UP001649381"/>
    </source>
</evidence>
<keyword evidence="1" id="KW-0472">Membrane</keyword>
<gene>
    <name evidence="2" type="ORF">L2716_02365</name>
</gene>
<dbReference type="RefSeq" id="WP_236331411.1">
    <property type="nucleotide sequence ID" value="NZ_JAKIJS010000001.1"/>
</dbReference>